<organism evidence="3 4">
    <name type="scientific">Natronocalculus amylovorans</name>
    <dbReference type="NCBI Taxonomy" id="2917812"/>
    <lineage>
        <taxon>Archaea</taxon>
        <taxon>Methanobacteriati</taxon>
        <taxon>Methanobacteriota</taxon>
        <taxon>Stenosarchaea group</taxon>
        <taxon>Halobacteria</taxon>
        <taxon>Halobacteriales</taxon>
        <taxon>Haloferacaceae</taxon>
        <taxon>Natronocalculus</taxon>
    </lineage>
</organism>
<dbReference type="Pfam" id="PF22665">
    <property type="entry name" value="WHD_DUF6293"/>
    <property type="match status" value="1"/>
</dbReference>
<comment type="caution">
    <text evidence="3">The sequence shown here is derived from an EMBL/GenBank/DDBJ whole genome shotgun (WGS) entry which is preliminary data.</text>
</comment>
<feature type="domain" description="DUF6293" evidence="2">
    <location>
        <begin position="176"/>
        <end position="274"/>
    </location>
</feature>
<evidence type="ECO:0000313" key="4">
    <source>
        <dbReference type="Proteomes" id="UP001203207"/>
    </source>
</evidence>
<reference evidence="3" key="2">
    <citation type="submission" date="2022-02" db="EMBL/GenBank/DDBJ databases">
        <authorList>
            <person name="Elcheninov A.G."/>
            <person name="Sorokin D.Y."/>
            <person name="Kublanov I.V."/>
        </authorList>
    </citation>
    <scope>NUCLEOTIDE SEQUENCE</scope>
    <source>
        <strain evidence="3">AArc-St2</strain>
    </source>
</reference>
<dbReference type="InterPro" id="IPR046260">
    <property type="entry name" value="HFX_2341-like_N"/>
</dbReference>
<dbReference type="AlphaFoldDB" id="A0AAE3FYK4"/>
<evidence type="ECO:0000259" key="1">
    <source>
        <dbReference type="Pfam" id="PF19810"/>
    </source>
</evidence>
<name>A0AAE3FYK4_9EURY</name>
<evidence type="ECO:0000259" key="2">
    <source>
        <dbReference type="Pfam" id="PF22665"/>
    </source>
</evidence>
<dbReference type="InterPro" id="IPR054162">
    <property type="entry name" value="DUF6293_C"/>
</dbReference>
<gene>
    <name evidence="3" type="ORF">AArcSt2_12415</name>
</gene>
<keyword evidence="4" id="KW-1185">Reference proteome</keyword>
<dbReference type="Pfam" id="PF19810">
    <property type="entry name" value="HFX_2341_N"/>
    <property type="match status" value="1"/>
</dbReference>
<protein>
    <submittedName>
        <fullName evidence="3">DUF6293 family protein</fullName>
    </submittedName>
</protein>
<accession>A0AAE3FYK4</accession>
<evidence type="ECO:0000313" key="3">
    <source>
        <dbReference type="EMBL" id="MCL9817747.1"/>
    </source>
</evidence>
<feature type="domain" description="HFX-2341-like N-terminal" evidence="1">
    <location>
        <begin position="12"/>
        <end position="156"/>
    </location>
</feature>
<proteinExistence type="predicted"/>
<dbReference type="Proteomes" id="UP001203207">
    <property type="component" value="Unassembled WGS sequence"/>
</dbReference>
<dbReference type="EMBL" id="JAKRVX010000005">
    <property type="protein sequence ID" value="MCL9817747.1"/>
    <property type="molecule type" value="Genomic_DNA"/>
</dbReference>
<sequence length="281" mass="31418">MENFVPRMNERRVHVVPLGHEYDRIVTPLHRHGADVVYLLVSHPDRDADRGAVNFDVAWEDPDATDVDVESLTEYQRDALTTIAEFAEVRPLPVRLNDVYDVLGVATTVAAQHAVTDPDGDRLFANVSTGPRITAVGLAMACMVVGARPYSVTPAEHNHNRAAESVTAGVDEIIDLPLYPVDGPSAEQVAILGRIHEREANNRTTDKWNLIEWAQDYELHFVVDAGGSRTAKYRALETHILTPLRERGYVELRSVGRSDDVHLTDTGRRVYYAFEHKNPTH</sequence>
<dbReference type="RefSeq" id="WP_250585064.1">
    <property type="nucleotide sequence ID" value="NZ_JAKRVX010000005.1"/>
</dbReference>
<reference evidence="3" key="1">
    <citation type="journal article" date="2022" name="Syst. Appl. Microbiol.">
        <title>Natronocalculus amylovorans gen. nov., sp. nov., and Natranaeroarchaeum aerophilus sp. nov., dominant culturable amylolytic natronoarchaea from hypersaline soda lakes in southwestern Siberia.</title>
        <authorList>
            <person name="Sorokin D.Y."/>
            <person name="Elcheninov A.G."/>
            <person name="Khizhniak T.V."/>
            <person name="Koenen M."/>
            <person name="Bale N.J."/>
            <person name="Damste J.S.S."/>
            <person name="Kublanov I.V."/>
        </authorList>
    </citation>
    <scope>NUCLEOTIDE SEQUENCE</scope>
    <source>
        <strain evidence="3">AArc-St2</strain>
    </source>
</reference>